<dbReference type="AlphaFoldDB" id="A0A7V6CD34"/>
<gene>
    <name evidence="1" type="ORF">ENM15_01260</name>
</gene>
<reference evidence="1" key="1">
    <citation type="journal article" date="2020" name="mSystems">
        <title>Genome- and Community-Level Interaction Insights into Carbon Utilization and Element Cycling Functions of Hydrothermarchaeota in Hydrothermal Sediment.</title>
        <authorList>
            <person name="Zhou Z."/>
            <person name="Liu Y."/>
            <person name="Xu W."/>
            <person name="Pan J."/>
            <person name="Luo Z.H."/>
            <person name="Li M."/>
        </authorList>
    </citation>
    <scope>NUCLEOTIDE SEQUENCE [LARGE SCALE GENOMIC DNA]</scope>
    <source>
        <strain evidence="1">SpSt-106</strain>
    </source>
</reference>
<protein>
    <recommendedName>
        <fullName evidence="2">Lipopolysaccharide kinase</fullName>
    </recommendedName>
</protein>
<dbReference type="EMBL" id="DRWR01000023">
    <property type="protein sequence ID" value="HHQ15438.1"/>
    <property type="molecule type" value="Genomic_DNA"/>
</dbReference>
<name>A0A7V6CD34_9BACT</name>
<evidence type="ECO:0000313" key="1">
    <source>
        <dbReference type="EMBL" id="HHQ15438.1"/>
    </source>
</evidence>
<evidence type="ECO:0008006" key="2">
    <source>
        <dbReference type="Google" id="ProtNLM"/>
    </source>
</evidence>
<comment type="caution">
    <text evidence="1">The sequence shown here is derived from an EMBL/GenBank/DDBJ whole genome shotgun (WGS) entry which is preliminary data.</text>
</comment>
<dbReference type="SUPFAM" id="SSF56112">
    <property type="entry name" value="Protein kinase-like (PK-like)"/>
    <property type="match status" value="1"/>
</dbReference>
<accession>A0A7V6CD34</accession>
<sequence>MWTALFPTWKHFKFYFFTSDAEKILKKLESEPFEIKCIKRSPSHKNFILKFFSESSPSLFLKAFIPRLFKKNRIKNYFKAFKTLKNLNVSLLDPIFLFWGSSQIAFLKKEPFYGGIVFPYIEKGFLKKETLFLDDKKENVNYKLIKNLISFLFELHEKGIYLKDTKFNNFYYSSEENFKIFDLDGIKFYKRPLSKLERLKDISTLAMSLEWEKIANARTLVFEIYKELFPELREKDFERFSQLVEKKRKKREKALKTLRRN</sequence>
<dbReference type="Gene3D" id="1.10.510.10">
    <property type="entry name" value="Transferase(Phosphotransferase) domain 1"/>
    <property type="match status" value="1"/>
</dbReference>
<dbReference type="InterPro" id="IPR011009">
    <property type="entry name" value="Kinase-like_dom_sf"/>
</dbReference>
<organism evidence="1">
    <name type="scientific">Thermodesulfobacterium geofontis</name>
    <dbReference type="NCBI Taxonomy" id="1295609"/>
    <lineage>
        <taxon>Bacteria</taxon>
        <taxon>Pseudomonadati</taxon>
        <taxon>Thermodesulfobacteriota</taxon>
        <taxon>Thermodesulfobacteria</taxon>
        <taxon>Thermodesulfobacteriales</taxon>
        <taxon>Thermodesulfobacteriaceae</taxon>
        <taxon>Thermodesulfobacterium</taxon>
    </lineage>
</organism>
<proteinExistence type="predicted"/>